<dbReference type="SUPFAM" id="SSF56300">
    <property type="entry name" value="Metallo-dependent phosphatases"/>
    <property type="match status" value="1"/>
</dbReference>
<dbReference type="Proteomes" id="UP000306631">
    <property type="component" value="Unassembled WGS sequence"/>
</dbReference>
<accession>A0A4S2D1S6</accession>
<comment type="caution">
    <text evidence="2">The sequence shown here is derived from an EMBL/GenBank/DDBJ whole genome shotgun (WGS) entry which is preliminary data.</text>
</comment>
<dbReference type="RefSeq" id="WP_136004497.1">
    <property type="nucleotide sequence ID" value="NZ_SRYW01000006.1"/>
</dbReference>
<organism evidence="2 3">
    <name type="scientific">Stenotrophomonas maltophilia</name>
    <name type="common">Pseudomonas maltophilia</name>
    <name type="synonym">Xanthomonas maltophilia</name>
    <dbReference type="NCBI Taxonomy" id="40324"/>
    <lineage>
        <taxon>Bacteria</taxon>
        <taxon>Pseudomonadati</taxon>
        <taxon>Pseudomonadota</taxon>
        <taxon>Gammaproteobacteria</taxon>
        <taxon>Lysobacterales</taxon>
        <taxon>Lysobacteraceae</taxon>
        <taxon>Stenotrophomonas</taxon>
        <taxon>Stenotrophomonas maltophilia group</taxon>
    </lineage>
</organism>
<feature type="signal peptide" evidence="1">
    <location>
        <begin position="1"/>
        <end position="19"/>
    </location>
</feature>
<protein>
    <recommendedName>
        <fullName evidence="4">Calcineurin-like phosphoesterase domain-containing protein</fullName>
    </recommendedName>
</protein>
<dbReference type="OrthoDB" id="10009864at2"/>
<keyword evidence="1" id="KW-0732">Signal</keyword>
<evidence type="ECO:0008006" key="4">
    <source>
        <dbReference type="Google" id="ProtNLM"/>
    </source>
</evidence>
<gene>
    <name evidence="2" type="ORF">E5352_08365</name>
</gene>
<dbReference type="EMBL" id="SRYW01000006">
    <property type="protein sequence ID" value="TGY34453.1"/>
    <property type="molecule type" value="Genomic_DNA"/>
</dbReference>
<proteinExistence type="predicted"/>
<name>A0A4S2D1S6_STEMA</name>
<reference evidence="2 3" key="1">
    <citation type="submission" date="2019-04" db="EMBL/GenBank/DDBJ databases">
        <title>Microbes associate with the intestines of laboratory mice.</title>
        <authorList>
            <person name="Navarre W."/>
            <person name="Wong E."/>
            <person name="Huang K."/>
            <person name="Tropini C."/>
            <person name="Ng K."/>
            <person name="Yu B."/>
        </authorList>
    </citation>
    <scope>NUCLEOTIDE SEQUENCE [LARGE SCALE GENOMIC DNA]</scope>
    <source>
        <strain evidence="2 3">NM62_B4-13</strain>
    </source>
</reference>
<evidence type="ECO:0000256" key="1">
    <source>
        <dbReference type="SAM" id="SignalP"/>
    </source>
</evidence>
<dbReference type="InterPro" id="IPR029052">
    <property type="entry name" value="Metallo-depent_PP-like"/>
</dbReference>
<feature type="chain" id="PRO_5020393371" description="Calcineurin-like phosphoesterase domain-containing protein" evidence="1">
    <location>
        <begin position="20"/>
        <end position="533"/>
    </location>
</feature>
<dbReference type="AlphaFoldDB" id="A0A4S2D1S6"/>
<evidence type="ECO:0000313" key="3">
    <source>
        <dbReference type="Proteomes" id="UP000306631"/>
    </source>
</evidence>
<sequence>MHKVLVAAALAACSASALGAEETTSPTQVFFLADPQIHNVYGAALKQMFPVSNWVSGVAIRPPEVNLLAPLVLRHSLTRGMEQLPADNRLVVVLGDGTNIGCSGEAEVFDAEFRRSDTTIRLMAHGNHDSYLMGTVNSYGPRPEDTRPLDHMSRAPLPVDETWYTATPSPVVTGTSMANRNWADGCYQPVRNGGQPGTPMNKVRWMARYAASLEAQGLVQTPGGTAKHGGLRFTGSAVPGTPLAALNYRSEGIWYRPKQSTTLGHSDYARSWNSYMVQAVDLDARHTLVLIDTSVCQNARGGPSYVLSNAGQNACLGWEQYATLTRMLDGMADERSLIVGGHFPLNDLKGDRRKLIALCNKVRPAGWTYVSGHTHHAITSRKYGNGVDVNIGSTTDWPMESHVLAFAADAPTVVDTKSLVIGTTIAQPMTYRAGTQMGGKYSELCRHLPVASALADASPETAGTLWVSPSLTTTQCDAIQADWAKHAQVLMDDQERISKRFDDEPRYRDFVLSVAASASLHEHRSFSLGNYLP</sequence>
<evidence type="ECO:0000313" key="2">
    <source>
        <dbReference type="EMBL" id="TGY34453.1"/>
    </source>
</evidence>